<dbReference type="Proteomes" id="UP000053237">
    <property type="component" value="Unassembled WGS sequence"/>
</dbReference>
<accession>A0A024GFZ7</accession>
<name>A0A024GFZ7_9STRA</name>
<evidence type="ECO:0000313" key="2">
    <source>
        <dbReference type="EMBL" id="CCI45270.1"/>
    </source>
</evidence>
<protein>
    <submittedName>
        <fullName evidence="2">Uncharacterized protein</fullName>
    </submittedName>
</protein>
<proteinExistence type="predicted"/>
<feature type="coiled-coil region" evidence="1">
    <location>
        <begin position="399"/>
        <end position="451"/>
    </location>
</feature>
<feature type="coiled-coil region" evidence="1">
    <location>
        <begin position="480"/>
        <end position="507"/>
    </location>
</feature>
<dbReference type="EMBL" id="CAIX01000094">
    <property type="protein sequence ID" value="CCI45270.1"/>
    <property type="molecule type" value="Genomic_DNA"/>
</dbReference>
<dbReference type="OrthoDB" id="77418at2759"/>
<dbReference type="AlphaFoldDB" id="A0A024GFZ7"/>
<comment type="caution">
    <text evidence="2">The sequence shown here is derived from an EMBL/GenBank/DDBJ whole genome shotgun (WGS) entry which is preliminary data.</text>
</comment>
<feature type="coiled-coil region" evidence="1">
    <location>
        <begin position="215"/>
        <end position="347"/>
    </location>
</feature>
<feature type="coiled-coil region" evidence="1">
    <location>
        <begin position="581"/>
        <end position="608"/>
    </location>
</feature>
<keyword evidence="1" id="KW-0175">Coiled coil</keyword>
<dbReference type="STRING" id="65357.A0A024GFZ7"/>
<dbReference type="InParanoid" id="A0A024GFZ7"/>
<gene>
    <name evidence="2" type="ORF">BN9_061430</name>
</gene>
<organism evidence="2 3">
    <name type="scientific">Albugo candida</name>
    <dbReference type="NCBI Taxonomy" id="65357"/>
    <lineage>
        <taxon>Eukaryota</taxon>
        <taxon>Sar</taxon>
        <taxon>Stramenopiles</taxon>
        <taxon>Oomycota</taxon>
        <taxon>Peronosporomycetes</taxon>
        <taxon>Albuginales</taxon>
        <taxon>Albuginaceae</taxon>
        <taxon>Albugo</taxon>
    </lineage>
</organism>
<reference evidence="2 3" key="1">
    <citation type="submission" date="2012-05" db="EMBL/GenBank/DDBJ databases">
        <title>Recombination and specialization in a pathogen metapopulation.</title>
        <authorList>
            <person name="Gardiner A."/>
            <person name="Kemen E."/>
            <person name="Schultz-Larsen T."/>
            <person name="MacLean D."/>
            <person name="Van Oosterhout C."/>
            <person name="Jones J.D.G."/>
        </authorList>
    </citation>
    <scope>NUCLEOTIDE SEQUENCE [LARGE SCALE GENOMIC DNA]</scope>
    <source>
        <strain evidence="2 3">Ac Nc2</strain>
    </source>
</reference>
<keyword evidence="3" id="KW-1185">Reference proteome</keyword>
<evidence type="ECO:0000313" key="3">
    <source>
        <dbReference type="Proteomes" id="UP000053237"/>
    </source>
</evidence>
<sequence>MQSAKSLPSLLSVACTDRYVTPEPARVQEPSSRCSGDFCTTRLGSLPEIFSLFSIEFENVDVEQDGHRYPICNRDVLLARCADTKSLKSFDTKKRLQMADERLRTSFGQKKPCEYYKQVFVCVHCHRIYSALGEFRLNGFCTNASRVRRGHKKRMPTQMTVLSSLIESEPTSLSNGDLTSKEADAKDVIQKTGGWMQKPLPVDRTRVDEKRKDREEDCNEELSSLVTTIHKLQEQLHAAIDPQDAVKALETSQQRVANDFEKERQLLRQKLKSHMKASENVQTELESAKKTIQLLTAENSHTKQLLDETEANVYNLERSAIESKAQHSALQQELMDALEQIESTRIAGKRNVEATQKQSRHTIEYLQAQMTLEIECKQELGARVAALTVALEDQKIAKRVAVNAQKDAASQQLERLQASFQHEREHSTSQLTCLQSKNDALCARITQLTEELCIVKQKELQGSQWIEESRTENGKLHAHVHELLSLVESLEQENVSLSTEYKRLQNDTQFRRFENERQYLQQQYDHQTSRKEEAEASVLEFQTQLTLQKEKYLKLQTAFERAILDGKKVEEALEKRFQHIAAGLKSENRILQQDIHSMEKTIDTLTKESSERLDAVEGLESQLHTLQFALHNARKALQCEKAHFCASKERLQTSLNAMKASIDAVQKKEQTNAQRLHDTFAMEKEEWMQHIHQTLSKV</sequence>
<evidence type="ECO:0000256" key="1">
    <source>
        <dbReference type="SAM" id="Coils"/>
    </source>
</evidence>